<organism evidence="2 3">
    <name type="scientific">Vitis rotundifolia</name>
    <name type="common">Muscadine grape</name>
    <dbReference type="NCBI Taxonomy" id="103349"/>
    <lineage>
        <taxon>Eukaryota</taxon>
        <taxon>Viridiplantae</taxon>
        <taxon>Streptophyta</taxon>
        <taxon>Embryophyta</taxon>
        <taxon>Tracheophyta</taxon>
        <taxon>Spermatophyta</taxon>
        <taxon>Magnoliopsida</taxon>
        <taxon>eudicotyledons</taxon>
        <taxon>Gunneridae</taxon>
        <taxon>Pentapetalae</taxon>
        <taxon>rosids</taxon>
        <taxon>Vitales</taxon>
        <taxon>Vitaceae</taxon>
        <taxon>Viteae</taxon>
        <taxon>Vitis</taxon>
    </lineage>
</organism>
<keyword evidence="3" id="KW-1185">Reference proteome</keyword>
<gene>
    <name evidence="2" type="ORF">PVL29_021876</name>
</gene>
<accession>A0AA38YU89</accession>
<dbReference type="Proteomes" id="UP001168098">
    <property type="component" value="Unassembled WGS sequence"/>
</dbReference>
<dbReference type="EMBL" id="JARBHA010000017">
    <property type="protein sequence ID" value="KAJ9676574.1"/>
    <property type="molecule type" value="Genomic_DNA"/>
</dbReference>
<dbReference type="GO" id="GO:0009733">
    <property type="term" value="P:response to auxin"/>
    <property type="evidence" value="ECO:0007669"/>
    <property type="project" value="InterPro"/>
</dbReference>
<evidence type="ECO:0000313" key="3">
    <source>
        <dbReference type="Proteomes" id="UP001168098"/>
    </source>
</evidence>
<evidence type="ECO:0000256" key="1">
    <source>
        <dbReference type="ARBA" id="ARBA00006974"/>
    </source>
</evidence>
<evidence type="ECO:0000313" key="2">
    <source>
        <dbReference type="EMBL" id="KAJ9676574.1"/>
    </source>
</evidence>
<dbReference type="PANTHER" id="PTHR31374:SF118">
    <property type="entry name" value="OS01G0924966 PROTEIN"/>
    <property type="match status" value="1"/>
</dbReference>
<dbReference type="Pfam" id="PF02519">
    <property type="entry name" value="Auxin_inducible"/>
    <property type="match status" value="1"/>
</dbReference>
<protein>
    <submittedName>
        <fullName evidence="2">Uncharacterized protein</fullName>
    </submittedName>
</protein>
<comment type="caution">
    <text evidence="2">The sequence shown here is derived from an EMBL/GenBank/DDBJ whole genome shotgun (WGS) entry which is preliminary data.</text>
</comment>
<reference evidence="2 3" key="1">
    <citation type="journal article" date="2023" name="BMC Biotechnol.">
        <title>Vitis rotundifolia cv Carlos genome sequencing.</title>
        <authorList>
            <person name="Huff M."/>
            <person name="Hulse-Kemp A."/>
            <person name="Scheffler B."/>
            <person name="Youngblood R."/>
            <person name="Simpson S."/>
            <person name="Babiker E."/>
            <person name="Staton M."/>
        </authorList>
    </citation>
    <scope>NUCLEOTIDE SEQUENCE [LARGE SCALE GENOMIC DNA]</scope>
    <source>
        <tissue evidence="2">Leaf</tissue>
    </source>
</reference>
<name>A0AA38YU89_VITRO</name>
<dbReference type="PANTHER" id="PTHR31374">
    <property type="entry name" value="AUXIN-INDUCED PROTEIN-LIKE-RELATED"/>
    <property type="match status" value="1"/>
</dbReference>
<dbReference type="InterPro" id="IPR003676">
    <property type="entry name" value="SAUR_fam"/>
</dbReference>
<sequence>MSLLLGRSALSESLIVRMDSVKGKGQKTVMLKAWERWQSICPRAKKSILIIPFSPSKTSEVGKPKKKFPMPPKGYFPVYVGAQKQRFVIKTQLANHPLFKMLLEEAELEYGYSNGGPLLLPCDVDTFYEVLAEMESGGAQESSPRGGTFSFLSPSPHPECGEMAEGYGHYSLLSPSRMVR</sequence>
<proteinExistence type="inferred from homology"/>
<comment type="similarity">
    <text evidence="1">Belongs to the ARG7 family.</text>
</comment>
<dbReference type="AlphaFoldDB" id="A0AA38YU89"/>